<reference evidence="7" key="1">
    <citation type="submission" date="2022-01" db="EMBL/GenBank/DDBJ databases">
        <authorList>
            <person name="King R."/>
        </authorList>
    </citation>
    <scope>NUCLEOTIDE SEQUENCE</scope>
</reference>
<comment type="similarity">
    <text evidence="1 4">Belongs to the fatty acyl-CoA reductase family.</text>
</comment>
<proteinExistence type="inferred from homology"/>
<keyword evidence="3 4" id="KW-0443">Lipid metabolism</keyword>
<comment type="catalytic activity">
    <reaction evidence="4">
        <text>a long-chain fatty acyl-CoA + 2 NADPH + 2 H(+) = a long-chain primary fatty alcohol + 2 NADP(+) + CoA</text>
        <dbReference type="Rhea" id="RHEA:52716"/>
        <dbReference type="ChEBI" id="CHEBI:15378"/>
        <dbReference type="ChEBI" id="CHEBI:57287"/>
        <dbReference type="ChEBI" id="CHEBI:57783"/>
        <dbReference type="ChEBI" id="CHEBI:58349"/>
        <dbReference type="ChEBI" id="CHEBI:77396"/>
        <dbReference type="ChEBI" id="CHEBI:83139"/>
        <dbReference type="EC" id="1.2.1.84"/>
    </reaction>
</comment>
<evidence type="ECO:0000313" key="8">
    <source>
        <dbReference type="Proteomes" id="UP001153620"/>
    </source>
</evidence>
<dbReference type="EMBL" id="OU895880">
    <property type="protein sequence ID" value="CAG9811010.1"/>
    <property type="molecule type" value="Genomic_DNA"/>
</dbReference>
<evidence type="ECO:0000256" key="3">
    <source>
        <dbReference type="ARBA" id="ARBA00023098"/>
    </source>
</evidence>
<comment type="function">
    <text evidence="4">Catalyzes the reduction of fatty acyl-CoA to fatty alcohols.</text>
</comment>
<dbReference type="InterPro" id="IPR026055">
    <property type="entry name" value="FAR"/>
</dbReference>
<keyword evidence="8" id="KW-1185">Reference proteome</keyword>
<evidence type="ECO:0000256" key="2">
    <source>
        <dbReference type="ARBA" id="ARBA00022516"/>
    </source>
</evidence>
<gene>
    <name evidence="7" type="ORF">CHIRRI_LOCUS13820</name>
</gene>
<reference evidence="7" key="2">
    <citation type="submission" date="2022-10" db="EMBL/GenBank/DDBJ databases">
        <authorList>
            <consortium name="ENA_rothamsted_submissions"/>
            <consortium name="culmorum"/>
            <person name="King R."/>
        </authorList>
    </citation>
    <scope>NUCLEOTIDE SEQUENCE</scope>
</reference>
<keyword evidence="4" id="KW-0812">Transmembrane</keyword>
<dbReference type="GO" id="GO:0080019">
    <property type="term" value="F:alcohol-forming very long-chain fatty acyl-CoA reductase activity"/>
    <property type="evidence" value="ECO:0007669"/>
    <property type="project" value="InterPro"/>
</dbReference>
<dbReference type="InterPro" id="IPR033640">
    <property type="entry name" value="FAR_C"/>
</dbReference>
<feature type="domain" description="Fatty acyl-CoA reductase C-terminal" evidence="5">
    <location>
        <begin position="374"/>
        <end position="464"/>
    </location>
</feature>
<dbReference type="Pfam" id="PF03015">
    <property type="entry name" value="Sterile"/>
    <property type="match status" value="1"/>
</dbReference>
<dbReference type="InterPro" id="IPR013120">
    <property type="entry name" value="FAR_NAD-bd"/>
</dbReference>
<dbReference type="OrthoDB" id="429813at2759"/>
<keyword evidence="4" id="KW-0521">NADP</keyword>
<sequence length="545" mass="64011">MKINDSDMIPYSDILRNTSIADFYANKNILITGATGFMGKVLLETLLRKCGGINCIYIIVRMKRGVDPKQRYNEFIEDIVFDNIRQATPERLDKIKLIKGDILIDNLGINEKDTIELIENVNIIFHCAAKAKFSLTLRDALSHNLHATWRVLQLAEKIQNLAVFSHFSTCYCNPLDKVMEERYYKPCEDPFKVIRALMSSNEKDLDELQPILMRGMPNTYAISKLLTEELVHLYSDRIKFVVTRPAVVISAWREPFIGYVDNKKNGLIGPMMARASGALRTVLSNPDKLIELVPVDVATHAIIALTCKRGLIEGNEILYCNIIDSYTHPWTFKKYFDLEMDTFKKFPMRNQLWWPYCVITGSRFYYNFRRVYHHYMPAAIGDLGSFIFRRKPQLIFFQRKFDRGMHTLGFYNTREYFYKNEQFMNLPNEMNEKDRELFYCDFKRLNMEEVLRNYVLGVRKFILKINDTDSLELRRGILTLFWHVDLLACTVINIINIAILFFILFFFYDKDMLFDFLSNVFETIKFLLSNYLVLNKNVIEKCNQS</sequence>
<keyword evidence="2 4" id="KW-0444">Lipid biosynthesis</keyword>
<accession>A0A9N9S6F5</accession>
<dbReference type="SUPFAM" id="SSF51735">
    <property type="entry name" value="NAD(P)-binding Rossmann-fold domains"/>
    <property type="match status" value="1"/>
</dbReference>
<dbReference type="PANTHER" id="PTHR11011">
    <property type="entry name" value="MALE STERILITY PROTEIN 2-RELATED"/>
    <property type="match status" value="1"/>
</dbReference>
<evidence type="ECO:0000259" key="5">
    <source>
        <dbReference type="Pfam" id="PF03015"/>
    </source>
</evidence>
<evidence type="ECO:0000259" key="6">
    <source>
        <dbReference type="Pfam" id="PF07993"/>
    </source>
</evidence>
<keyword evidence="4" id="KW-0472">Membrane</keyword>
<dbReference type="Gene3D" id="3.40.50.720">
    <property type="entry name" value="NAD(P)-binding Rossmann-like Domain"/>
    <property type="match status" value="1"/>
</dbReference>
<evidence type="ECO:0000313" key="7">
    <source>
        <dbReference type="EMBL" id="CAG9811010.1"/>
    </source>
</evidence>
<dbReference type="CDD" id="cd09071">
    <property type="entry name" value="FAR_C"/>
    <property type="match status" value="1"/>
</dbReference>
<dbReference type="GO" id="GO:0102965">
    <property type="term" value="F:alcohol-forming long-chain fatty acyl-CoA reductase activity"/>
    <property type="evidence" value="ECO:0007669"/>
    <property type="project" value="UniProtKB-EC"/>
</dbReference>
<organism evidence="7 8">
    <name type="scientific">Chironomus riparius</name>
    <dbReference type="NCBI Taxonomy" id="315576"/>
    <lineage>
        <taxon>Eukaryota</taxon>
        <taxon>Metazoa</taxon>
        <taxon>Ecdysozoa</taxon>
        <taxon>Arthropoda</taxon>
        <taxon>Hexapoda</taxon>
        <taxon>Insecta</taxon>
        <taxon>Pterygota</taxon>
        <taxon>Neoptera</taxon>
        <taxon>Endopterygota</taxon>
        <taxon>Diptera</taxon>
        <taxon>Nematocera</taxon>
        <taxon>Chironomoidea</taxon>
        <taxon>Chironomidae</taxon>
        <taxon>Chironominae</taxon>
        <taxon>Chironomus</taxon>
    </lineage>
</organism>
<dbReference type="EC" id="1.2.1.84" evidence="4"/>
<dbReference type="CDD" id="cd05236">
    <property type="entry name" value="FAR-N_SDR_e"/>
    <property type="match status" value="1"/>
</dbReference>
<dbReference type="AlphaFoldDB" id="A0A9N9S6F5"/>
<feature type="domain" description="Thioester reductase (TE)" evidence="6">
    <location>
        <begin position="31"/>
        <end position="302"/>
    </location>
</feature>
<keyword evidence="4" id="KW-0560">Oxidoreductase</keyword>
<dbReference type="PANTHER" id="PTHR11011:SF118">
    <property type="entry name" value="FATTY ACYL-COA REDUCTASE"/>
    <property type="match status" value="1"/>
</dbReference>
<keyword evidence="4" id="KW-1133">Transmembrane helix</keyword>
<protein>
    <recommendedName>
        <fullName evidence="4">Fatty acyl-CoA reductase</fullName>
        <ecNumber evidence="4">1.2.1.84</ecNumber>
    </recommendedName>
</protein>
<dbReference type="Proteomes" id="UP001153620">
    <property type="component" value="Chromosome 4"/>
</dbReference>
<dbReference type="Pfam" id="PF07993">
    <property type="entry name" value="NAD_binding_4"/>
    <property type="match status" value="1"/>
</dbReference>
<dbReference type="InterPro" id="IPR036291">
    <property type="entry name" value="NAD(P)-bd_dom_sf"/>
</dbReference>
<feature type="transmembrane region" description="Helical" evidence="4">
    <location>
        <begin position="480"/>
        <end position="508"/>
    </location>
</feature>
<name>A0A9N9S6F5_9DIPT</name>
<evidence type="ECO:0000256" key="4">
    <source>
        <dbReference type="RuleBase" id="RU363097"/>
    </source>
</evidence>
<dbReference type="GO" id="GO:0005777">
    <property type="term" value="C:peroxisome"/>
    <property type="evidence" value="ECO:0007669"/>
    <property type="project" value="TreeGrafter"/>
</dbReference>
<evidence type="ECO:0000256" key="1">
    <source>
        <dbReference type="ARBA" id="ARBA00005928"/>
    </source>
</evidence>
<dbReference type="GO" id="GO:0035336">
    <property type="term" value="P:long-chain fatty-acyl-CoA metabolic process"/>
    <property type="evidence" value="ECO:0007669"/>
    <property type="project" value="TreeGrafter"/>
</dbReference>